<feature type="active site" description="Proton acceptor" evidence="8">
    <location>
        <position position="67"/>
    </location>
</feature>
<evidence type="ECO:0000259" key="10">
    <source>
        <dbReference type="Pfam" id="PF12706"/>
    </source>
</evidence>
<dbReference type="InterPro" id="IPR036866">
    <property type="entry name" value="RibonucZ/Hydroxyglut_hydro"/>
</dbReference>
<gene>
    <name evidence="11" type="primary">elaC</name>
    <name evidence="8" type="synonym">rnz</name>
    <name evidence="11" type="ORF">PSU4_52230</name>
</gene>
<dbReference type="RefSeq" id="WP_147113958.1">
    <property type="nucleotide sequence ID" value="NZ_BJVJ01000082.1"/>
</dbReference>
<feature type="binding site" evidence="8">
    <location>
        <position position="208"/>
    </location>
    <ligand>
        <name>Zn(2+)</name>
        <dbReference type="ChEBI" id="CHEBI:29105"/>
        <label>1</label>
        <note>catalytic</note>
    </ligand>
</feature>
<proteinExistence type="inferred from homology"/>
<comment type="cofactor">
    <cofactor evidence="8">
        <name>Zn(2+)</name>
        <dbReference type="ChEBI" id="CHEBI:29105"/>
    </cofactor>
    <text evidence="8">Binds 2 Zn(2+) ions.</text>
</comment>
<comment type="caution">
    <text evidence="11">The sequence shown here is derived from an EMBL/GenBank/DDBJ whole genome shotgun (WGS) entry which is preliminary data.</text>
</comment>
<keyword evidence="2 8" id="KW-0819">tRNA processing</keyword>
<feature type="binding site" evidence="8">
    <location>
        <position position="65"/>
    </location>
    <ligand>
        <name>Zn(2+)</name>
        <dbReference type="ChEBI" id="CHEBI:29105"/>
        <label>1</label>
        <note>catalytic</note>
    </ligand>
</feature>
<comment type="catalytic activity">
    <reaction evidence="8">
        <text>Endonucleolytic cleavage of RNA, removing extra 3' nucleotides from tRNA precursor, generating 3' termini of tRNAs. A 3'-hydroxy group is left at the tRNA terminus and a 5'-phosphoryl group is left at the trailer molecule.</text>
        <dbReference type="EC" id="3.1.26.11"/>
    </reaction>
</comment>
<evidence type="ECO:0000256" key="4">
    <source>
        <dbReference type="ARBA" id="ARBA00022723"/>
    </source>
</evidence>
<comment type="similarity">
    <text evidence="8">Belongs to the RNase Z family.</text>
</comment>
<keyword evidence="4 8" id="KW-0479">Metal-binding</keyword>
<protein>
    <recommendedName>
        <fullName evidence="8">Ribonuclease Z</fullName>
        <shortName evidence="8">RNase Z</shortName>
        <ecNumber evidence="8">3.1.26.11</ecNumber>
    </recommendedName>
    <alternativeName>
        <fullName evidence="8">tRNA 3 endonuclease</fullName>
    </alternativeName>
    <alternativeName>
        <fullName evidence="8">tRNase Z</fullName>
    </alternativeName>
</protein>
<dbReference type="PANTHER" id="PTHR46018">
    <property type="entry name" value="ZINC PHOSPHODIESTERASE ELAC PROTEIN 1"/>
    <property type="match status" value="1"/>
</dbReference>
<dbReference type="Pfam" id="PF00753">
    <property type="entry name" value="Lactamase_B"/>
    <property type="match status" value="1"/>
</dbReference>
<name>A0A511DN76_9PSEU</name>
<feature type="domain" description="Metallo-beta-lactamase" evidence="9">
    <location>
        <begin position="20"/>
        <end position="136"/>
    </location>
</feature>
<dbReference type="Proteomes" id="UP000321685">
    <property type="component" value="Unassembled WGS sequence"/>
</dbReference>
<evidence type="ECO:0000256" key="2">
    <source>
        <dbReference type="ARBA" id="ARBA00022694"/>
    </source>
</evidence>
<dbReference type="SUPFAM" id="SSF56281">
    <property type="entry name" value="Metallo-hydrolase/oxidoreductase"/>
    <property type="match status" value="1"/>
</dbReference>
<evidence type="ECO:0000259" key="9">
    <source>
        <dbReference type="Pfam" id="PF00753"/>
    </source>
</evidence>
<evidence type="ECO:0000313" key="12">
    <source>
        <dbReference type="Proteomes" id="UP000321685"/>
    </source>
</evidence>
<keyword evidence="6 8" id="KW-0378">Hydrolase</keyword>
<comment type="subunit">
    <text evidence="1 8">Homodimer.</text>
</comment>
<evidence type="ECO:0000256" key="7">
    <source>
        <dbReference type="ARBA" id="ARBA00022833"/>
    </source>
</evidence>
<dbReference type="GO" id="GO:0008270">
    <property type="term" value="F:zinc ion binding"/>
    <property type="evidence" value="ECO:0007669"/>
    <property type="project" value="UniProtKB-UniRule"/>
</dbReference>
<feature type="binding site" evidence="8">
    <location>
        <position position="208"/>
    </location>
    <ligand>
        <name>Zn(2+)</name>
        <dbReference type="ChEBI" id="CHEBI:29105"/>
        <label>2</label>
        <note>catalytic</note>
    </ligand>
</feature>
<evidence type="ECO:0000313" key="11">
    <source>
        <dbReference type="EMBL" id="GEL26269.1"/>
    </source>
</evidence>
<dbReference type="CDD" id="cd07717">
    <property type="entry name" value="RNaseZ_ZiPD-like_MBL-fold"/>
    <property type="match status" value="1"/>
</dbReference>
<evidence type="ECO:0000256" key="1">
    <source>
        <dbReference type="ARBA" id="ARBA00011738"/>
    </source>
</evidence>
<reference evidence="11 12" key="1">
    <citation type="submission" date="2019-07" db="EMBL/GenBank/DDBJ databases">
        <title>Whole genome shotgun sequence of Pseudonocardia sulfidoxydans NBRC 16205.</title>
        <authorList>
            <person name="Hosoyama A."/>
            <person name="Uohara A."/>
            <person name="Ohji S."/>
            <person name="Ichikawa N."/>
        </authorList>
    </citation>
    <scope>NUCLEOTIDE SEQUENCE [LARGE SCALE GENOMIC DNA]</scope>
    <source>
        <strain evidence="11 12">NBRC 16205</strain>
    </source>
</reference>
<dbReference type="GO" id="GO:0042781">
    <property type="term" value="F:3'-tRNA processing endoribonuclease activity"/>
    <property type="evidence" value="ECO:0007669"/>
    <property type="project" value="UniProtKB-UniRule"/>
</dbReference>
<organism evidence="11 12">
    <name type="scientific">Pseudonocardia sulfidoxydans NBRC 16205</name>
    <dbReference type="NCBI Taxonomy" id="1223511"/>
    <lineage>
        <taxon>Bacteria</taxon>
        <taxon>Bacillati</taxon>
        <taxon>Actinomycetota</taxon>
        <taxon>Actinomycetes</taxon>
        <taxon>Pseudonocardiales</taxon>
        <taxon>Pseudonocardiaceae</taxon>
        <taxon>Pseudonocardia</taxon>
    </lineage>
</organism>
<dbReference type="OrthoDB" id="9800940at2"/>
<feature type="binding site" evidence="8">
    <location>
        <position position="63"/>
    </location>
    <ligand>
        <name>Zn(2+)</name>
        <dbReference type="ChEBI" id="CHEBI:29105"/>
        <label>1</label>
        <note>catalytic</note>
    </ligand>
</feature>
<accession>A0A511DN76</accession>
<dbReference type="NCBIfam" id="NF000805">
    <property type="entry name" value="PRK00055.2-3"/>
    <property type="match status" value="1"/>
</dbReference>
<keyword evidence="12" id="KW-1185">Reference proteome</keyword>
<evidence type="ECO:0000256" key="8">
    <source>
        <dbReference type="HAMAP-Rule" id="MF_01818"/>
    </source>
</evidence>
<feature type="binding site" evidence="8">
    <location>
        <position position="141"/>
    </location>
    <ligand>
        <name>Zn(2+)</name>
        <dbReference type="ChEBI" id="CHEBI:29105"/>
        <label>1</label>
        <note>catalytic</note>
    </ligand>
</feature>
<feature type="binding site" evidence="8">
    <location>
        <position position="67"/>
    </location>
    <ligand>
        <name>Zn(2+)</name>
        <dbReference type="ChEBI" id="CHEBI:29105"/>
        <label>2</label>
        <note>catalytic</note>
    </ligand>
</feature>
<keyword evidence="3 8" id="KW-0540">Nuclease</keyword>
<dbReference type="PANTHER" id="PTHR46018:SF2">
    <property type="entry name" value="ZINC PHOSPHODIESTERASE ELAC PROTEIN 1"/>
    <property type="match status" value="1"/>
</dbReference>
<dbReference type="InterPro" id="IPR001279">
    <property type="entry name" value="Metallo-B-lactamas"/>
</dbReference>
<evidence type="ECO:0000256" key="6">
    <source>
        <dbReference type="ARBA" id="ARBA00022801"/>
    </source>
</evidence>
<feature type="binding site" evidence="8">
    <location>
        <position position="266"/>
    </location>
    <ligand>
        <name>Zn(2+)</name>
        <dbReference type="ChEBI" id="CHEBI:29105"/>
        <label>2</label>
        <note>catalytic</note>
    </ligand>
</feature>
<comment type="function">
    <text evidence="8">Zinc phosphodiesterase, which displays some tRNA 3'-processing endonuclease activity. Probably involved in tRNA maturation, by removing a 3'-trailer from precursor tRNA.</text>
</comment>
<evidence type="ECO:0000256" key="3">
    <source>
        <dbReference type="ARBA" id="ARBA00022722"/>
    </source>
</evidence>
<dbReference type="InterPro" id="IPR013471">
    <property type="entry name" value="RNase_Z/BN"/>
</dbReference>
<feature type="domain" description="Metallo-beta-lactamase" evidence="10">
    <location>
        <begin position="198"/>
        <end position="267"/>
    </location>
</feature>
<evidence type="ECO:0000256" key="5">
    <source>
        <dbReference type="ARBA" id="ARBA00022759"/>
    </source>
</evidence>
<keyword evidence="7 8" id="KW-0862">Zinc</keyword>
<sequence length="306" mass="33096">MPARELVVLGTASQAPTRHRSHNGYLLRWDREGLLFDPGEGTQRQLLFAGVASSAVTRICLTHFHGDHCLGVPGVVQRLSLDKVAHPVVAHYPASGAHWFARLRYATAFHEVAELREEPVADDGPVATGAFGTLSVRRLDHPVESFGYRLDEPDGRRMLPERLAAAGVTGPAVSRLARDGSIEVGGRTVRLDDVSAPRPGQSFAFVMDTRLCAGVEELAAGVDMLVIESTFLHPDADLAHSFGHLTAREAAEVAARAGVGTLVLTHFSQRYRDPLAFAAEAAEVFDGPVVVAADLMRIPVPPRRRR</sequence>
<dbReference type="EMBL" id="BJVJ01000082">
    <property type="protein sequence ID" value="GEL26269.1"/>
    <property type="molecule type" value="Genomic_DNA"/>
</dbReference>
<dbReference type="HAMAP" id="MF_01818">
    <property type="entry name" value="RNase_Z_BN"/>
    <property type="match status" value="1"/>
</dbReference>
<feature type="binding site" evidence="8">
    <location>
        <position position="68"/>
    </location>
    <ligand>
        <name>Zn(2+)</name>
        <dbReference type="ChEBI" id="CHEBI:29105"/>
        <label>2</label>
        <note>catalytic</note>
    </ligand>
</feature>
<dbReference type="Pfam" id="PF12706">
    <property type="entry name" value="Lactamase_B_2"/>
    <property type="match status" value="1"/>
</dbReference>
<keyword evidence="5 8" id="KW-0255">Endonuclease</keyword>
<dbReference type="EC" id="3.1.26.11" evidence="8"/>
<dbReference type="Gene3D" id="3.60.15.10">
    <property type="entry name" value="Ribonuclease Z/Hydroxyacylglutathione hydrolase-like"/>
    <property type="match status" value="1"/>
</dbReference>
<dbReference type="AlphaFoldDB" id="A0A511DN76"/>